<feature type="signal peptide" evidence="1">
    <location>
        <begin position="1"/>
        <end position="20"/>
    </location>
</feature>
<keyword evidence="3" id="KW-1185">Reference proteome</keyword>
<reference evidence="2 3" key="1">
    <citation type="journal article" date="2016" name="C (Basel)">
        <title>Selective Growth of and Electricity Production by Marine Exoelectrogenic Bacteria in Self-Aggregated Hydrogel of Microbially Reduced Graphene Oxide.</title>
        <authorList>
            <person name="Yoshida N."/>
            <person name="Goto Y."/>
            <person name="Miyata Y."/>
        </authorList>
    </citation>
    <scope>NUCLEOTIDE SEQUENCE [LARGE SCALE GENOMIC DNA]</scope>
    <source>
        <strain evidence="2 3">NIT-T3</strain>
    </source>
</reference>
<dbReference type="PROSITE" id="PS51257">
    <property type="entry name" value="PROKAR_LIPOPROTEIN"/>
    <property type="match status" value="1"/>
</dbReference>
<dbReference type="RefSeq" id="WP_221249288.1">
    <property type="nucleotide sequence ID" value="NZ_AP024355.1"/>
</dbReference>
<keyword evidence="1" id="KW-0732">Signal</keyword>
<organism evidence="2 3">
    <name type="scientific">Desulfuromonas versatilis</name>
    <dbReference type="NCBI Taxonomy" id="2802975"/>
    <lineage>
        <taxon>Bacteria</taxon>
        <taxon>Pseudomonadati</taxon>
        <taxon>Thermodesulfobacteriota</taxon>
        <taxon>Desulfuromonadia</taxon>
        <taxon>Desulfuromonadales</taxon>
        <taxon>Desulfuromonadaceae</taxon>
        <taxon>Desulfuromonas</taxon>
    </lineage>
</organism>
<evidence type="ECO:0008006" key="4">
    <source>
        <dbReference type="Google" id="ProtNLM"/>
    </source>
</evidence>
<gene>
    <name evidence="2" type="ORF">DESUT3_29630</name>
</gene>
<name>A0ABM8HZ63_9BACT</name>
<dbReference type="Proteomes" id="UP001319827">
    <property type="component" value="Chromosome"/>
</dbReference>
<protein>
    <recommendedName>
        <fullName evidence="4">DUF3466 family protein</fullName>
    </recommendedName>
</protein>
<accession>A0ABM8HZ63</accession>
<feature type="chain" id="PRO_5045941342" description="DUF3466 family protein" evidence="1">
    <location>
        <begin position="21"/>
        <end position="382"/>
    </location>
</feature>
<proteinExistence type="predicted"/>
<sequence>MKNFKTILVGLLAAAALSFAGCGGGGGGGGGGVNNDIDGDGIPNASDAAPNDASVFAAFSGFLLDFLAPASTFSVATDITNGDMAVGFSDDALANIKAVRWTFDEVAQTSLVTQLDPIPTNVYSAAYGANDGGMVVGESADGADFSAVIWDTGATTATTLQKGTLTTTAAYGANGLGQIVGEGADAGNLVAVLWNDQAAAPVLLGNLPGGTTSSAYSITDGGVVVGEADNGSEIHAVLWLVDNTGAVTGGPIDLGKLAAGDIASIAYSANDLGEVVGESEAANGEIHAVQWTVDLVAGTVTATADLGQAGSDSSAYANNGINRIAGADGRSGTALASVWDNRNTALPNAVLSGGGISQAFGLNEANLTVGVSGNQAFVAVPQ</sequence>
<dbReference type="EMBL" id="AP024355">
    <property type="protein sequence ID" value="BCR05894.1"/>
    <property type="molecule type" value="Genomic_DNA"/>
</dbReference>
<evidence type="ECO:0000313" key="3">
    <source>
        <dbReference type="Proteomes" id="UP001319827"/>
    </source>
</evidence>
<reference evidence="2 3" key="2">
    <citation type="journal article" date="2021" name="Int. J. Syst. Evol. Microbiol.">
        <title>Isolation and Polyphasic Characterization of Desulfuromonas versatilis sp. Nov., an Electrogenic Bacteria Capable of Versatile Metabolism Isolated from a Graphene Oxide-Reducing Enrichment Culture.</title>
        <authorList>
            <person name="Xie L."/>
            <person name="Yoshida N."/>
            <person name="Ishii S."/>
            <person name="Meng L."/>
        </authorList>
    </citation>
    <scope>NUCLEOTIDE SEQUENCE [LARGE SCALE GENOMIC DNA]</scope>
    <source>
        <strain evidence="2 3">NIT-T3</strain>
    </source>
</reference>
<evidence type="ECO:0000256" key="1">
    <source>
        <dbReference type="SAM" id="SignalP"/>
    </source>
</evidence>
<evidence type="ECO:0000313" key="2">
    <source>
        <dbReference type="EMBL" id="BCR05894.1"/>
    </source>
</evidence>